<accession>E8LQ57</accession>
<dbReference type="RefSeq" id="WP_006877966.1">
    <property type="nucleotide sequence ID" value="NZ_AEVS01000015.1"/>
</dbReference>
<gene>
    <name evidence="2" type="ORF">VIBR0546_05488</name>
</gene>
<dbReference type="InterPro" id="IPR011990">
    <property type="entry name" value="TPR-like_helical_dom_sf"/>
</dbReference>
<dbReference type="eggNOG" id="COG0457">
    <property type="taxonomic scope" value="Bacteria"/>
</dbReference>
<dbReference type="Proteomes" id="UP000004371">
    <property type="component" value="Unassembled WGS sequence"/>
</dbReference>
<dbReference type="STRING" id="945543.VIBR0546_05488"/>
<dbReference type="OrthoDB" id="5406098at2"/>
<dbReference type="Gene3D" id="1.25.40.10">
    <property type="entry name" value="Tetratricopeptide repeat domain"/>
    <property type="match status" value="2"/>
</dbReference>
<organism evidence="2 3">
    <name type="scientific">Vibrio brasiliensis LMG 20546</name>
    <dbReference type="NCBI Taxonomy" id="945543"/>
    <lineage>
        <taxon>Bacteria</taxon>
        <taxon>Pseudomonadati</taxon>
        <taxon>Pseudomonadota</taxon>
        <taxon>Gammaproteobacteria</taxon>
        <taxon>Vibrionales</taxon>
        <taxon>Vibrionaceae</taxon>
        <taxon>Vibrio</taxon>
        <taxon>Vibrio oreintalis group</taxon>
    </lineage>
</organism>
<sequence>MSAINDALAKLAKQSSDSKMAITKAEVAPVKRRSVLPWVVGSFGLSLAVGGWAISQQAPMPPAYDVLEPAINHVELASPTQKVTLSQQPLYQVEKDTGHSSKANGVKETPQITAQPSVEAQPLQLAKNSTVSNNAVNTTSAPSGQVVIEQVELTPQQLSDKAQQRAKKALDSNNLSEALSQYSEALRYTPADTQVRKRLSALYYGKGEVRKAAEILQKGIALNSESSDLRLSLAKMLMKEQQNGVALTVLSAMPSSASTEYLALRAALAQKEKQDAMALESYQKLVAREPDSARWWLGLGIQQERAFDLAAAKSSYTEALTKLGLSNQSQQFIRDRLTLIAQLEDTSSEN</sequence>
<dbReference type="SMART" id="SM00028">
    <property type="entry name" value="TPR"/>
    <property type="match status" value="4"/>
</dbReference>
<dbReference type="SUPFAM" id="SSF48452">
    <property type="entry name" value="TPR-like"/>
    <property type="match status" value="1"/>
</dbReference>
<dbReference type="AlphaFoldDB" id="E8LQ57"/>
<reference evidence="2 3" key="1">
    <citation type="journal article" date="2012" name="Int. J. Syst. Evol. Microbiol.">
        <title>Vibrio caribbeanicus sp. nov., isolated from the marine sponge Scleritoderma cyanea.</title>
        <authorList>
            <person name="Hoffmann M."/>
            <person name="Monday S.R."/>
            <person name="Allard M.W."/>
            <person name="Strain E.A."/>
            <person name="Whittaker P."/>
            <person name="Naum M."/>
            <person name="McCarthy P.J."/>
            <person name="Lopez J.V."/>
            <person name="Fischer M."/>
            <person name="Brown E.W."/>
        </authorList>
    </citation>
    <scope>NUCLEOTIDE SEQUENCE [LARGE SCALE GENOMIC DNA]</scope>
    <source>
        <strain evidence="2 3">LMG 20546</strain>
    </source>
</reference>
<protein>
    <recommendedName>
        <fullName evidence="4">MSHA biogenesis protein MshN</fullName>
    </recommendedName>
</protein>
<feature type="region of interest" description="Disordered" evidence="1">
    <location>
        <begin position="96"/>
        <end position="115"/>
    </location>
</feature>
<evidence type="ECO:0000313" key="3">
    <source>
        <dbReference type="Proteomes" id="UP000004371"/>
    </source>
</evidence>
<dbReference type="EMBL" id="AEVS01000015">
    <property type="protein sequence ID" value="EGA67119.1"/>
    <property type="molecule type" value="Genomic_DNA"/>
</dbReference>
<evidence type="ECO:0008006" key="4">
    <source>
        <dbReference type="Google" id="ProtNLM"/>
    </source>
</evidence>
<evidence type="ECO:0000256" key="1">
    <source>
        <dbReference type="SAM" id="MobiDB-lite"/>
    </source>
</evidence>
<evidence type="ECO:0000313" key="2">
    <source>
        <dbReference type="EMBL" id="EGA67119.1"/>
    </source>
</evidence>
<dbReference type="InterPro" id="IPR019734">
    <property type="entry name" value="TPR_rpt"/>
</dbReference>
<name>E8LQ57_9VIBR</name>
<keyword evidence="3" id="KW-1185">Reference proteome</keyword>
<proteinExistence type="predicted"/>
<comment type="caution">
    <text evidence="2">The sequence shown here is derived from an EMBL/GenBank/DDBJ whole genome shotgun (WGS) entry which is preliminary data.</text>
</comment>